<gene>
    <name evidence="2" type="ORF">KU74_07265</name>
</gene>
<dbReference type="OrthoDB" id="9906735at2"/>
<dbReference type="RefSeq" id="WP_039313213.1">
    <property type="nucleotide sequence ID" value="NZ_JQOD01000001.1"/>
</dbReference>
<proteinExistence type="predicted"/>
<dbReference type="Proteomes" id="UP000029435">
    <property type="component" value="Unassembled WGS sequence"/>
</dbReference>
<dbReference type="EMBL" id="JQOD01000001">
    <property type="protein sequence ID" value="KGA36257.1"/>
    <property type="molecule type" value="Genomic_DNA"/>
</dbReference>
<sequence length="101" mass="11393">MQKPKYITRDALIDELRRQGHSTIYERTTEHQIIGGVGQIAPAKHLLSPNGKVVGIFVAPMEGWRQRESDDCVRDEPGIANNPFAVKHDVNNAPKKPIRRL</sequence>
<evidence type="ECO:0000256" key="1">
    <source>
        <dbReference type="SAM" id="MobiDB-lite"/>
    </source>
</evidence>
<reference evidence="2 3" key="1">
    <citation type="submission" date="2014-08" db="EMBL/GenBank/DDBJ databases">
        <title>Genome sequences of NCPPB Pectobacterium isolates.</title>
        <authorList>
            <person name="Glover R.H."/>
            <person name="Sapp M."/>
            <person name="Elphinstone J."/>
        </authorList>
    </citation>
    <scope>NUCLEOTIDE SEQUENCE [LARGE SCALE GENOMIC DNA]</scope>
    <source>
        <strain evidence="2 3">LMG 21372</strain>
    </source>
</reference>
<evidence type="ECO:0000313" key="3">
    <source>
        <dbReference type="Proteomes" id="UP000029435"/>
    </source>
</evidence>
<protein>
    <submittedName>
        <fullName evidence="2">Uncharacterized protein</fullName>
    </submittedName>
</protein>
<comment type="caution">
    <text evidence="2">The sequence shown here is derived from an EMBL/GenBank/DDBJ whole genome shotgun (WGS) entry which is preliminary data.</text>
</comment>
<name>A0A0M2F7C5_9GAMM</name>
<feature type="region of interest" description="Disordered" evidence="1">
    <location>
        <begin position="78"/>
        <end position="101"/>
    </location>
</feature>
<evidence type="ECO:0000313" key="2">
    <source>
        <dbReference type="EMBL" id="KGA36257.1"/>
    </source>
</evidence>
<organism evidence="2 3">
    <name type="scientific">Pectobacterium brasiliense</name>
    <dbReference type="NCBI Taxonomy" id="180957"/>
    <lineage>
        <taxon>Bacteria</taxon>
        <taxon>Pseudomonadati</taxon>
        <taxon>Pseudomonadota</taxon>
        <taxon>Gammaproteobacteria</taxon>
        <taxon>Enterobacterales</taxon>
        <taxon>Pectobacteriaceae</taxon>
        <taxon>Pectobacterium</taxon>
    </lineage>
</organism>
<accession>A0A0M2F7C5</accession>
<dbReference type="AlphaFoldDB" id="A0A0M2F7C5"/>